<feature type="transmembrane region" description="Helical" evidence="1">
    <location>
        <begin position="144"/>
        <end position="161"/>
    </location>
</feature>
<proteinExistence type="predicted"/>
<dbReference type="RefSeq" id="WP_083396577.1">
    <property type="nucleotide sequence ID" value="NZ_FOVJ01000001.1"/>
</dbReference>
<sequence length="167" mass="18631">MEKPLAIRASKIFMVFGIGCLVLVVAFNNVVDYQSNFLFVQHVLTMDTVYPGNALKHRAITEPLLHHAAYAFIIFSQFVTAILCLSGALRLLRHIKSDEAAFSKAKSLSIAGLSCGFGLWFFGFMVIGAEWFCMWQSPDWNGQQSAFRFVVSIVLVLIYVAQSDKIA</sequence>
<dbReference type="Proteomes" id="UP000183107">
    <property type="component" value="Unassembled WGS sequence"/>
</dbReference>
<gene>
    <name evidence="2" type="ORF">SAMN05216386_0363</name>
</gene>
<keyword evidence="1" id="KW-0472">Membrane</keyword>
<reference evidence="3" key="1">
    <citation type="submission" date="2016-10" db="EMBL/GenBank/DDBJ databases">
        <authorList>
            <person name="Varghese N."/>
        </authorList>
    </citation>
    <scope>NUCLEOTIDE SEQUENCE [LARGE SCALE GENOMIC DNA]</scope>
    <source>
        <strain evidence="3">Nsp8</strain>
    </source>
</reference>
<dbReference type="STRING" id="1266925.GCA_000619905_00526"/>
<organism evidence="2 3">
    <name type="scientific">Nitrosospira briensis</name>
    <dbReference type="NCBI Taxonomy" id="35799"/>
    <lineage>
        <taxon>Bacteria</taxon>
        <taxon>Pseudomonadati</taxon>
        <taxon>Pseudomonadota</taxon>
        <taxon>Betaproteobacteria</taxon>
        <taxon>Nitrosomonadales</taxon>
        <taxon>Nitrosomonadaceae</taxon>
        <taxon>Nitrosospira</taxon>
    </lineage>
</organism>
<dbReference type="AlphaFoldDB" id="A0A1I4XWP8"/>
<evidence type="ECO:0000256" key="1">
    <source>
        <dbReference type="SAM" id="Phobius"/>
    </source>
</evidence>
<feature type="transmembrane region" description="Helical" evidence="1">
    <location>
        <begin position="12"/>
        <end position="31"/>
    </location>
</feature>
<dbReference type="EMBL" id="FOVJ01000001">
    <property type="protein sequence ID" value="SFN30205.1"/>
    <property type="molecule type" value="Genomic_DNA"/>
</dbReference>
<dbReference type="Pfam" id="PF09933">
    <property type="entry name" value="DUF2165"/>
    <property type="match status" value="1"/>
</dbReference>
<name>A0A1I4XWP8_9PROT</name>
<accession>A0A1I4XWP8</accession>
<dbReference type="OrthoDB" id="7618855at2"/>
<feature type="transmembrane region" description="Helical" evidence="1">
    <location>
        <begin position="68"/>
        <end position="89"/>
    </location>
</feature>
<protein>
    <submittedName>
        <fullName evidence="2">Predicted small integral membrane protein</fullName>
    </submittedName>
</protein>
<keyword evidence="3" id="KW-1185">Reference proteome</keyword>
<evidence type="ECO:0000313" key="2">
    <source>
        <dbReference type="EMBL" id="SFN30205.1"/>
    </source>
</evidence>
<keyword evidence="1" id="KW-0812">Transmembrane</keyword>
<evidence type="ECO:0000313" key="3">
    <source>
        <dbReference type="Proteomes" id="UP000183107"/>
    </source>
</evidence>
<dbReference type="InterPro" id="IPR018681">
    <property type="entry name" value="DUF2165_transmembrane"/>
</dbReference>
<keyword evidence="1" id="KW-1133">Transmembrane helix</keyword>
<feature type="transmembrane region" description="Helical" evidence="1">
    <location>
        <begin position="110"/>
        <end position="132"/>
    </location>
</feature>